<dbReference type="GO" id="GO:0061693">
    <property type="term" value="F:alpha-D-ribose 1-methylphosphonate 5-triphosphate synthase activity"/>
    <property type="evidence" value="ECO:0007669"/>
    <property type="project" value="UniProtKB-EC"/>
</dbReference>
<protein>
    <submittedName>
        <fullName evidence="1">Alpha-D-ribose 1-methylphosphonate 5-triphosphate synthase subunit PhnH</fullName>
        <ecNumber evidence="1">2.7.8.37</ecNumber>
    </submittedName>
</protein>
<dbReference type="InterPro" id="IPR038058">
    <property type="entry name" value="PhnH-like_sp"/>
</dbReference>
<dbReference type="GO" id="GO:0019634">
    <property type="term" value="P:organic phosphonate metabolic process"/>
    <property type="evidence" value="ECO:0007669"/>
    <property type="project" value="InterPro"/>
</dbReference>
<dbReference type="STRING" id="1396826.PHA8399_00895"/>
<dbReference type="AlphaFoldDB" id="A0A0P1H6Y0"/>
<dbReference type="EMBL" id="CYSR01000010">
    <property type="protein sequence ID" value="CUH98780.1"/>
    <property type="molecule type" value="Genomic_DNA"/>
</dbReference>
<dbReference type="Proteomes" id="UP000051326">
    <property type="component" value="Unassembled WGS sequence"/>
</dbReference>
<reference evidence="1 2" key="1">
    <citation type="submission" date="2015-09" db="EMBL/GenBank/DDBJ databases">
        <authorList>
            <consortium name="Swine Surveillance"/>
        </authorList>
    </citation>
    <scope>NUCLEOTIDE SEQUENCE [LARGE SCALE GENOMIC DNA]</scope>
    <source>
        <strain evidence="1 2">CECT 8399</strain>
    </source>
</reference>
<dbReference type="EC" id="2.7.8.37" evidence="1"/>
<name>A0A0P1H6Y0_9RHOB</name>
<dbReference type="RefSeq" id="WP_058284979.1">
    <property type="nucleotide sequence ID" value="NZ_CYSR01000010.1"/>
</dbReference>
<dbReference type="SUPFAM" id="SSF159709">
    <property type="entry name" value="PhnH-like"/>
    <property type="match status" value="1"/>
</dbReference>
<accession>A0A0P1H6Y0</accession>
<evidence type="ECO:0000313" key="1">
    <source>
        <dbReference type="EMBL" id="CUH98780.1"/>
    </source>
</evidence>
<dbReference type="PIRSF" id="PIRSF020680">
    <property type="entry name" value="PhnH"/>
    <property type="match status" value="1"/>
</dbReference>
<dbReference type="Pfam" id="PF05845">
    <property type="entry name" value="PhnH"/>
    <property type="match status" value="1"/>
</dbReference>
<gene>
    <name evidence="1" type="primary">phnH</name>
    <name evidence="1" type="ORF">PHA8399_00895</name>
</gene>
<dbReference type="InterPro" id="IPR008772">
    <property type="entry name" value="Phosphonate_metab_PhnH"/>
</dbReference>
<keyword evidence="1" id="KW-0808">Transferase</keyword>
<evidence type="ECO:0000313" key="2">
    <source>
        <dbReference type="Proteomes" id="UP000051326"/>
    </source>
</evidence>
<dbReference type="NCBIfam" id="TIGR03292">
    <property type="entry name" value="PhnH_redo"/>
    <property type="match status" value="1"/>
</dbReference>
<proteinExistence type="predicted"/>
<organism evidence="1 2">
    <name type="scientific">Leisingera aquaemixtae</name>
    <dbReference type="NCBI Taxonomy" id="1396826"/>
    <lineage>
        <taxon>Bacteria</taxon>
        <taxon>Pseudomonadati</taxon>
        <taxon>Pseudomonadota</taxon>
        <taxon>Alphaproteobacteria</taxon>
        <taxon>Rhodobacterales</taxon>
        <taxon>Roseobacteraceae</taxon>
        <taxon>Leisingera</taxon>
    </lineage>
</organism>
<dbReference type="Gene3D" id="3.40.50.11310">
    <property type="entry name" value="Bacterial phosphonate metabolism protein PhnH"/>
    <property type="match status" value="1"/>
</dbReference>
<sequence>MSLETPNAVYAGGFSNPPVAAAHAFRAAMNAMARPGEVQDITGAAPPDGISVAAGSLLLTLCDPETGVYLAPGTDSGALRGWLAFHTGAPVVPAEQADFALGSWEALMPLDRFRIGTPEYPDRSATLIVDTPGYYGTNAVLSGPGIKETARMQLPELTAFQNNAALYPLGVDFFFTSGSLVAALPRSTGITREA</sequence>